<proteinExistence type="predicted"/>
<dbReference type="InterPro" id="IPR027417">
    <property type="entry name" value="P-loop_NTPase"/>
</dbReference>
<dbReference type="RefSeq" id="WP_166155258.1">
    <property type="nucleotide sequence ID" value="NZ_JAAOIW010000018.1"/>
</dbReference>
<dbReference type="InterPro" id="IPR021228">
    <property type="entry name" value="BrxD"/>
</dbReference>
<gene>
    <name evidence="1" type="ORF">G9U52_31785</name>
</gene>
<dbReference type="SUPFAM" id="SSF52540">
    <property type="entry name" value="P-loop containing nucleoside triphosphate hydrolases"/>
    <property type="match status" value="1"/>
</dbReference>
<keyword evidence="2" id="KW-1185">Reference proteome</keyword>
<dbReference type="EMBL" id="JAAOIW010000018">
    <property type="protein sequence ID" value="NHN34378.1"/>
    <property type="molecule type" value="Genomic_DNA"/>
</dbReference>
<evidence type="ECO:0000313" key="2">
    <source>
        <dbReference type="Proteomes" id="UP001165962"/>
    </source>
</evidence>
<dbReference type="Proteomes" id="UP001165962">
    <property type="component" value="Unassembled WGS sequence"/>
</dbReference>
<accession>A0ABX0JI57</accession>
<reference evidence="1" key="1">
    <citation type="submission" date="2020-03" db="EMBL/GenBank/DDBJ databases">
        <title>Draft sequencing of Paenibacilllus sp. S3N08.</title>
        <authorList>
            <person name="Kim D.-U."/>
        </authorList>
    </citation>
    <scope>NUCLEOTIDE SEQUENCE</scope>
    <source>
        <strain evidence="1">S3N08</strain>
    </source>
</reference>
<organism evidence="1 2">
    <name type="scientific">Paenibacillus agricola</name>
    <dbReference type="NCBI Taxonomy" id="2716264"/>
    <lineage>
        <taxon>Bacteria</taxon>
        <taxon>Bacillati</taxon>
        <taxon>Bacillota</taxon>
        <taxon>Bacilli</taxon>
        <taxon>Bacillales</taxon>
        <taxon>Paenibacillaceae</taxon>
        <taxon>Paenibacillus</taxon>
    </lineage>
</organism>
<comment type="caution">
    <text evidence="1">The sequence shown here is derived from an EMBL/GenBank/DDBJ whole genome shotgun (WGS) entry which is preliminary data.</text>
</comment>
<evidence type="ECO:0000313" key="1">
    <source>
        <dbReference type="EMBL" id="NHN34378.1"/>
    </source>
</evidence>
<sequence>MTNEIINMFETMASYGTAPEEGCSLFGVGYEETFKRLKNTYLINRFKRGASAEKFIVGPFGSGKTHFLHQFLEIARIENCATSKVTLNKDIDFTQSLTVYKEIVLQLRLPNGQGHGMKALLQGCVEGVRAKAPSPEVATILIDSWIKGLVQTDFKLPAYGRVLQHACIALLDQDLNRFDSACRWLGGEFEERKLCEMFDVQSVQKSEHNRFAKRALHSLFQFIKHAGYQGTVVGFDEAEQGFAVDKKKTARILSALMADINAIVELEKGAVLLLYAVTPDLIETMDSFAALQQRIADPGAGNGFFDGNVYAPVIDLTKRPEMVQDLTSIGQKLVELMYTYFGNEMHSSKEKNLEKVSRLAVSVTEEDLSSSNRRTMVKYVCTMLLQELDTAFQETAPGWSEDEV</sequence>
<name>A0ABX0JI57_9BACL</name>
<protein>
    <submittedName>
        <fullName evidence="1">DUF2791 family P-loop domain-containing protein</fullName>
    </submittedName>
</protein>
<dbReference type="Pfam" id="PF10923">
    <property type="entry name" value="BrxC_BrxD"/>
    <property type="match status" value="1"/>
</dbReference>